<dbReference type="InterPro" id="IPR002545">
    <property type="entry name" value="CheW-lke_dom"/>
</dbReference>
<dbReference type="GO" id="GO:0005524">
    <property type="term" value="F:ATP binding"/>
    <property type="evidence" value="ECO:0007669"/>
    <property type="project" value="UniProtKB-KW"/>
</dbReference>
<dbReference type="Pfam" id="PF02518">
    <property type="entry name" value="HATPase_c"/>
    <property type="match status" value="1"/>
</dbReference>
<evidence type="ECO:0000256" key="7">
    <source>
        <dbReference type="ARBA" id="ARBA00022741"/>
    </source>
</evidence>
<feature type="modified residue" description="Phosphohistidine" evidence="12">
    <location>
        <position position="44"/>
    </location>
</feature>
<dbReference type="Pfam" id="PF01627">
    <property type="entry name" value="Hpt"/>
    <property type="match status" value="1"/>
</dbReference>
<dbReference type="GO" id="GO:0000155">
    <property type="term" value="F:phosphorelay sensor kinase activity"/>
    <property type="evidence" value="ECO:0007669"/>
    <property type="project" value="InterPro"/>
</dbReference>
<dbReference type="GO" id="GO:0005737">
    <property type="term" value="C:cytoplasm"/>
    <property type="evidence" value="ECO:0007669"/>
    <property type="project" value="InterPro"/>
</dbReference>
<protein>
    <recommendedName>
        <fullName evidence="3">Chemotaxis protein CheA</fullName>
        <ecNumber evidence="2">2.7.13.3</ecNumber>
    </recommendedName>
</protein>
<name>A0A0S8GKU8_UNCW3</name>
<dbReference type="SMART" id="SM00260">
    <property type="entry name" value="CheW"/>
    <property type="match status" value="1"/>
</dbReference>
<evidence type="ECO:0000256" key="4">
    <source>
        <dbReference type="ARBA" id="ARBA00022500"/>
    </source>
</evidence>
<dbReference type="AlphaFoldDB" id="A0A0S8GKU8"/>
<dbReference type="PROSITE" id="PS50894">
    <property type="entry name" value="HPT"/>
    <property type="match status" value="1"/>
</dbReference>
<dbReference type="PATRIC" id="fig|1703780.3.peg.286"/>
<dbReference type="InterPro" id="IPR004358">
    <property type="entry name" value="Sig_transdc_His_kin-like_C"/>
</dbReference>
<keyword evidence="6" id="KW-0808">Transferase</keyword>
<evidence type="ECO:0000256" key="3">
    <source>
        <dbReference type="ARBA" id="ARBA00021495"/>
    </source>
</evidence>
<dbReference type="InterPro" id="IPR051315">
    <property type="entry name" value="Bact_Chemotaxis_CheA"/>
</dbReference>
<dbReference type="InterPro" id="IPR004105">
    <property type="entry name" value="CheA-like_dim"/>
</dbReference>
<evidence type="ECO:0000256" key="10">
    <source>
        <dbReference type="ARBA" id="ARBA00023012"/>
    </source>
</evidence>
<dbReference type="GO" id="GO:0006935">
    <property type="term" value="P:chemotaxis"/>
    <property type="evidence" value="ECO:0007669"/>
    <property type="project" value="UniProtKB-KW"/>
</dbReference>
<keyword evidence="4" id="KW-0145">Chemotaxis</keyword>
<dbReference type="InterPro" id="IPR036097">
    <property type="entry name" value="HisK_dim/P_sf"/>
</dbReference>
<feature type="domain" description="HPt" evidence="16">
    <location>
        <begin position="1"/>
        <end position="100"/>
    </location>
</feature>
<dbReference type="SUPFAM" id="SSF50341">
    <property type="entry name" value="CheW-like"/>
    <property type="match status" value="1"/>
</dbReference>
<dbReference type="EC" id="2.7.13.3" evidence="2"/>
<comment type="caution">
    <text evidence="17">The sequence shown here is derived from an EMBL/GenBank/DDBJ whole genome shotgun (WGS) entry which is preliminary data.</text>
</comment>
<comment type="catalytic activity">
    <reaction evidence="1">
        <text>ATP + protein L-histidine = ADP + protein N-phospho-L-histidine.</text>
        <dbReference type="EC" id="2.7.13.3"/>
    </reaction>
</comment>
<dbReference type="InterPro" id="IPR036890">
    <property type="entry name" value="HATPase_C_sf"/>
</dbReference>
<gene>
    <name evidence="17" type="ORF">AMJ87_01340</name>
</gene>
<dbReference type="CDD" id="cd00088">
    <property type="entry name" value="HPT"/>
    <property type="match status" value="1"/>
</dbReference>
<dbReference type="InterPro" id="IPR003594">
    <property type="entry name" value="HATPase_dom"/>
</dbReference>
<evidence type="ECO:0000259" key="16">
    <source>
        <dbReference type="PROSITE" id="PS50894"/>
    </source>
</evidence>
<accession>A0A0S8GKU8</accession>
<dbReference type="Gene3D" id="1.10.287.560">
    <property type="entry name" value="Histidine kinase CheA-like, homodimeric domain"/>
    <property type="match status" value="1"/>
</dbReference>
<evidence type="ECO:0000256" key="9">
    <source>
        <dbReference type="ARBA" id="ARBA00022840"/>
    </source>
</evidence>
<keyword evidence="7" id="KW-0547">Nucleotide-binding</keyword>
<keyword evidence="5 12" id="KW-0597">Phosphoprotein</keyword>
<evidence type="ECO:0000259" key="14">
    <source>
        <dbReference type="PROSITE" id="PS50109"/>
    </source>
</evidence>
<dbReference type="FunFam" id="3.30.565.10:FF:000016">
    <property type="entry name" value="Chemotaxis protein CheA, putative"/>
    <property type="match status" value="1"/>
</dbReference>
<evidence type="ECO:0000256" key="5">
    <source>
        <dbReference type="ARBA" id="ARBA00022553"/>
    </source>
</evidence>
<dbReference type="Pfam" id="PF01584">
    <property type="entry name" value="CheW"/>
    <property type="match status" value="1"/>
</dbReference>
<dbReference type="PANTHER" id="PTHR43395">
    <property type="entry name" value="SENSOR HISTIDINE KINASE CHEA"/>
    <property type="match status" value="1"/>
</dbReference>
<evidence type="ECO:0000313" key="17">
    <source>
        <dbReference type="EMBL" id="KPK73607.1"/>
    </source>
</evidence>
<dbReference type="PROSITE" id="PS50109">
    <property type="entry name" value="HIS_KIN"/>
    <property type="match status" value="1"/>
</dbReference>
<dbReference type="InterPro" id="IPR036641">
    <property type="entry name" value="HPT_dom_sf"/>
</dbReference>
<evidence type="ECO:0000256" key="1">
    <source>
        <dbReference type="ARBA" id="ARBA00000085"/>
    </source>
</evidence>
<dbReference type="InterPro" id="IPR005467">
    <property type="entry name" value="His_kinase_dom"/>
</dbReference>
<evidence type="ECO:0000256" key="11">
    <source>
        <dbReference type="ARBA" id="ARBA00035100"/>
    </source>
</evidence>
<dbReference type="Pfam" id="PF02895">
    <property type="entry name" value="H-kinase_dim"/>
    <property type="match status" value="1"/>
</dbReference>
<evidence type="ECO:0000256" key="12">
    <source>
        <dbReference type="PROSITE-ProRule" id="PRU00110"/>
    </source>
</evidence>
<evidence type="ECO:0000256" key="6">
    <source>
        <dbReference type="ARBA" id="ARBA00022679"/>
    </source>
</evidence>
<dbReference type="SUPFAM" id="SSF47384">
    <property type="entry name" value="Homodimeric domain of signal transducing histidine kinase"/>
    <property type="match status" value="1"/>
</dbReference>
<dbReference type="InterPro" id="IPR008207">
    <property type="entry name" value="Sig_transdc_His_kin_Hpt_dom"/>
</dbReference>
<evidence type="ECO:0000256" key="2">
    <source>
        <dbReference type="ARBA" id="ARBA00012438"/>
    </source>
</evidence>
<proteinExistence type="predicted"/>
<evidence type="ECO:0000256" key="13">
    <source>
        <dbReference type="SAM" id="Coils"/>
    </source>
</evidence>
<dbReference type="SUPFAM" id="SSF47226">
    <property type="entry name" value="Histidine-containing phosphotransfer domain, HPT domain"/>
    <property type="match status" value="1"/>
</dbReference>
<keyword evidence="9" id="KW-0067">ATP-binding</keyword>
<dbReference type="SMART" id="SM00073">
    <property type="entry name" value="HPT"/>
    <property type="match status" value="1"/>
</dbReference>
<dbReference type="Proteomes" id="UP000051096">
    <property type="component" value="Unassembled WGS sequence"/>
</dbReference>
<dbReference type="EMBL" id="LJUO01000006">
    <property type="protein sequence ID" value="KPK73607.1"/>
    <property type="molecule type" value="Genomic_DNA"/>
</dbReference>
<dbReference type="InterPro" id="IPR036061">
    <property type="entry name" value="CheW-like_dom_sf"/>
</dbReference>
<comment type="function">
    <text evidence="11">Involved in the transmission of sensory signals from the chemoreceptors to the flagellar motors. CheA is autophosphorylated; it can transfer its phosphate group to either CheB or CheY.</text>
</comment>
<keyword evidence="8" id="KW-0418">Kinase</keyword>
<evidence type="ECO:0000313" key="18">
    <source>
        <dbReference type="Proteomes" id="UP000051096"/>
    </source>
</evidence>
<organism evidence="17 18">
    <name type="scientific">candidate division WOR_3 bacterium SM23_60</name>
    <dbReference type="NCBI Taxonomy" id="1703780"/>
    <lineage>
        <taxon>Bacteria</taxon>
        <taxon>Bacteria division WOR-3</taxon>
    </lineage>
</organism>
<feature type="domain" description="Histidine kinase" evidence="14">
    <location>
        <begin position="152"/>
        <end position="381"/>
    </location>
</feature>
<evidence type="ECO:0000256" key="8">
    <source>
        <dbReference type="ARBA" id="ARBA00022777"/>
    </source>
</evidence>
<keyword evidence="13" id="KW-0175">Coiled coil</keyword>
<dbReference type="InterPro" id="IPR037006">
    <property type="entry name" value="CheA-like_homodim_sf"/>
</dbReference>
<dbReference type="Gene3D" id="2.30.30.40">
    <property type="entry name" value="SH3 Domains"/>
    <property type="match status" value="1"/>
</dbReference>
<dbReference type="SUPFAM" id="SSF55874">
    <property type="entry name" value="ATPase domain of HSP90 chaperone/DNA topoisomerase II/histidine kinase"/>
    <property type="match status" value="1"/>
</dbReference>
<feature type="domain" description="CheW-like" evidence="15">
    <location>
        <begin position="383"/>
        <end position="508"/>
    </location>
</feature>
<dbReference type="PRINTS" id="PR00344">
    <property type="entry name" value="BCTRLSENSOR"/>
</dbReference>
<dbReference type="Gene3D" id="1.20.120.160">
    <property type="entry name" value="HPT domain"/>
    <property type="match status" value="1"/>
</dbReference>
<dbReference type="SMART" id="SM01231">
    <property type="entry name" value="H-kinase_dim"/>
    <property type="match status" value="1"/>
</dbReference>
<dbReference type="PROSITE" id="PS50851">
    <property type="entry name" value="CHEW"/>
    <property type="match status" value="1"/>
</dbReference>
<reference evidence="17 18" key="1">
    <citation type="journal article" date="2015" name="Microbiome">
        <title>Genomic resolution of linkages in carbon, nitrogen, and sulfur cycling among widespread estuary sediment bacteria.</title>
        <authorList>
            <person name="Baker B.J."/>
            <person name="Lazar C.S."/>
            <person name="Teske A.P."/>
            <person name="Dick G.J."/>
        </authorList>
    </citation>
    <scope>NUCLEOTIDE SEQUENCE [LARGE SCALE GENOMIC DNA]</scope>
    <source>
        <strain evidence="17">SM23_60</strain>
    </source>
</reference>
<feature type="coiled-coil region" evidence="13">
    <location>
        <begin position="9"/>
        <end position="36"/>
    </location>
</feature>
<evidence type="ECO:0000259" key="15">
    <source>
        <dbReference type="PROSITE" id="PS50851"/>
    </source>
</evidence>
<dbReference type="PANTHER" id="PTHR43395:SF10">
    <property type="entry name" value="CHEMOTAXIS PROTEIN CHEA"/>
    <property type="match status" value="1"/>
</dbReference>
<keyword evidence="10" id="KW-0902">Two-component regulatory system</keyword>
<sequence>MERYTDLFVSELSEYVKQLNNHLLRLEKESKDKKSIIELFRIFHTIKGMSQTMGYATLAEMSHTAENLLEHAKKRGMIEEHVLDALFTVTEIFDRSATALKSGRALPSAKNIITMLENLQRGKAPSYVSIPETKKGISDIRIKLEKLDTLFNLTNELMIIRARINKISQMVGDPQLQNLSDTAARLISELQDEVTKLRMLPLSTVFDLFPRWFRDEAKRLKKDAELTISGAEIEVDRSIIETLREPLIHLIRNALDHGIDTKSGTAGHKGEVKLTAVREKDRIHISVRDNGRGLDPELIRRTAVRRKIITVEESRRMTDENLFRLTVHPDFSTRKQVTTLSGRGIGLNIVQLAIAKLGGRLQISSKKDNFSCFTLEVPVSLATVRAMIIRLNGQRFALPLSYIQETLYVSEASLRAVFHRELFPLRKELIPVVRLSARLGCQQSEGRKTLIVVQYGGKKRGFLADAIIDEDEIVVKSMGRLFTNPAYSGCSIYADGLPILILDPRGLE</sequence>
<dbReference type="Gene3D" id="3.30.565.10">
    <property type="entry name" value="Histidine kinase-like ATPase, C-terminal domain"/>
    <property type="match status" value="1"/>
</dbReference>
<dbReference type="SMART" id="SM00387">
    <property type="entry name" value="HATPase_c"/>
    <property type="match status" value="1"/>
</dbReference>